<feature type="domain" description="NAD-dependent epimerase/dehydratase" evidence="2">
    <location>
        <begin position="53"/>
        <end position="268"/>
    </location>
</feature>
<dbReference type="Gene3D" id="3.40.50.720">
    <property type="entry name" value="NAD(P)-binding Rossmann-like Domain"/>
    <property type="match status" value="1"/>
</dbReference>
<dbReference type="PANTHER" id="PTHR43725:SF8">
    <property type="entry name" value="CHLOROPLAST STEM-LOOP BINDING PROTEIN OF 41 KDA B, CHLOROPLASTIC"/>
    <property type="match status" value="1"/>
</dbReference>
<keyword evidence="1" id="KW-0732">Signal</keyword>
<organism evidence="3">
    <name type="scientific">Chromera velia CCMP2878</name>
    <dbReference type="NCBI Taxonomy" id="1169474"/>
    <lineage>
        <taxon>Eukaryota</taxon>
        <taxon>Sar</taxon>
        <taxon>Alveolata</taxon>
        <taxon>Colpodellida</taxon>
        <taxon>Chromeraceae</taxon>
        <taxon>Chromera</taxon>
    </lineage>
</organism>
<feature type="signal peptide" evidence="1">
    <location>
        <begin position="1"/>
        <end position="19"/>
    </location>
</feature>
<dbReference type="EMBL" id="CDMZ01004459">
    <property type="protein sequence ID" value="CEM49821.1"/>
    <property type="molecule type" value="Genomic_DNA"/>
</dbReference>
<dbReference type="InterPro" id="IPR036291">
    <property type="entry name" value="NAD(P)-bd_dom_sf"/>
</dbReference>
<evidence type="ECO:0000259" key="2">
    <source>
        <dbReference type="Pfam" id="PF01370"/>
    </source>
</evidence>
<dbReference type="SUPFAM" id="SSF51735">
    <property type="entry name" value="NAD(P)-binding Rossmann-fold domains"/>
    <property type="match status" value="1"/>
</dbReference>
<protein>
    <recommendedName>
        <fullName evidence="2">NAD-dependent epimerase/dehydratase domain-containing protein</fullName>
    </recommendedName>
</protein>
<evidence type="ECO:0000313" key="3">
    <source>
        <dbReference type="EMBL" id="CEM49821.1"/>
    </source>
</evidence>
<dbReference type="GO" id="GO:0005829">
    <property type="term" value="C:cytosol"/>
    <property type="evidence" value="ECO:0007669"/>
    <property type="project" value="TreeGrafter"/>
</dbReference>
<evidence type="ECO:0000256" key="1">
    <source>
        <dbReference type="SAM" id="SignalP"/>
    </source>
</evidence>
<dbReference type="GO" id="GO:0005996">
    <property type="term" value="P:monosaccharide metabolic process"/>
    <property type="evidence" value="ECO:0007669"/>
    <property type="project" value="TreeGrafter"/>
</dbReference>
<proteinExistence type="predicted"/>
<dbReference type="VEuPathDB" id="CryptoDB:Cvel_1564"/>
<dbReference type="InterPro" id="IPR001509">
    <property type="entry name" value="Epimerase_deHydtase"/>
</dbReference>
<dbReference type="GO" id="GO:0003978">
    <property type="term" value="F:UDP-glucose 4-epimerase activity"/>
    <property type="evidence" value="ECO:0007669"/>
    <property type="project" value="TreeGrafter"/>
</dbReference>
<dbReference type="Pfam" id="PF01370">
    <property type="entry name" value="Epimerase"/>
    <property type="match status" value="1"/>
</dbReference>
<feature type="chain" id="PRO_5005192382" description="NAD-dependent epimerase/dehydratase domain-containing protein" evidence="1">
    <location>
        <begin position="20"/>
        <end position="375"/>
    </location>
</feature>
<name>A0A0G4HZ55_9ALVE</name>
<reference evidence="3" key="1">
    <citation type="submission" date="2014-11" db="EMBL/GenBank/DDBJ databases">
        <authorList>
            <person name="Otto D Thomas"/>
            <person name="Naeem Raeece"/>
        </authorList>
    </citation>
    <scope>NUCLEOTIDE SEQUENCE</scope>
</reference>
<accession>A0A0G4HZ55</accession>
<dbReference type="PhylomeDB" id="A0A0G4HZ55"/>
<dbReference type="AlphaFoldDB" id="A0A0G4HZ55"/>
<sequence>MMKRAACVLMAFLANSANAFTAPSPLLSSSQAGRSRRTELYHHAEGDISPRNVLLIGGTRFSGLYVWQELVKRGHKVTLFNRGKTALKQIPGETDEEFEHRKSSTTFVTGDRQDPESLAQLKDMDFNVVYDMNGRERSDTQPLADMFKGKLEHFVYMSSAGVYLKSDSMPHREGDATDPKCRHKGKLDTEQYLVESGVPFTSFRPTYICGPLNYNPVEEMFFERIDAGRPVCVPGHGEHLTGLGHVKDLAVAFVNVIGKDHVKGRYYNMQCPKAVSFDGAVRLAAEAAGKDPKSVEIVHYNPKDYDFGKKKAFPFRPQHFFASVEDAQRDLNWTPKYTNKDIFEDFYKNDFLAKKAAGGLKGDFGADDMVLAKLK</sequence>
<dbReference type="PANTHER" id="PTHR43725">
    <property type="entry name" value="UDP-GLUCOSE 4-EPIMERASE"/>
    <property type="match status" value="1"/>
</dbReference>
<gene>
    <name evidence="3" type="ORF">Cvel_1564</name>
</gene>